<organism evidence="3 4">
    <name type="scientific">Trichoderma aggressivum f. europaeum</name>
    <dbReference type="NCBI Taxonomy" id="173218"/>
    <lineage>
        <taxon>Eukaryota</taxon>
        <taxon>Fungi</taxon>
        <taxon>Dikarya</taxon>
        <taxon>Ascomycota</taxon>
        <taxon>Pezizomycotina</taxon>
        <taxon>Sordariomycetes</taxon>
        <taxon>Hypocreomycetidae</taxon>
        <taxon>Hypocreales</taxon>
        <taxon>Hypocreaceae</taxon>
        <taxon>Trichoderma</taxon>
    </lineage>
</organism>
<evidence type="ECO:0000256" key="1">
    <source>
        <dbReference type="SAM" id="MobiDB-lite"/>
    </source>
</evidence>
<name>A0AAE1IDR2_9HYPO</name>
<protein>
    <submittedName>
        <fullName evidence="3">Uncharacterized protein</fullName>
    </submittedName>
</protein>
<feature type="compositionally biased region" description="Low complexity" evidence="1">
    <location>
        <begin position="177"/>
        <end position="205"/>
    </location>
</feature>
<evidence type="ECO:0000256" key="2">
    <source>
        <dbReference type="SAM" id="SignalP"/>
    </source>
</evidence>
<feature type="compositionally biased region" description="Low complexity" evidence="1">
    <location>
        <begin position="127"/>
        <end position="167"/>
    </location>
</feature>
<feature type="signal peptide" evidence="2">
    <location>
        <begin position="1"/>
        <end position="16"/>
    </location>
</feature>
<dbReference type="Proteomes" id="UP001273209">
    <property type="component" value="Unassembled WGS sequence"/>
</dbReference>
<dbReference type="RefSeq" id="XP_062755968.1">
    <property type="nucleotide sequence ID" value="XM_062899625.1"/>
</dbReference>
<keyword evidence="4" id="KW-1185">Reference proteome</keyword>
<evidence type="ECO:0000313" key="3">
    <source>
        <dbReference type="EMBL" id="KAK4074547.1"/>
    </source>
</evidence>
<dbReference type="EMBL" id="JAWRVG010000017">
    <property type="protein sequence ID" value="KAK4074547.1"/>
    <property type="molecule type" value="Genomic_DNA"/>
</dbReference>
<proteinExistence type="predicted"/>
<dbReference type="GeneID" id="87919530"/>
<reference evidence="3" key="1">
    <citation type="submission" date="2023-11" db="EMBL/GenBank/DDBJ databases">
        <title>The genome sequences of three competitors of mushroom-forming fungi.</title>
        <authorList>
            <person name="Beijen E."/>
            <person name="Ohm R.A."/>
        </authorList>
    </citation>
    <scope>NUCLEOTIDE SEQUENCE</scope>
    <source>
        <strain evidence="3">CBS 100526</strain>
    </source>
</reference>
<feature type="chain" id="PRO_5042237351" evidence="2">
    <location>
        <begin position="17"/>
        <end position="371"/>
    </location>
</feature>
<comment type="caution">
    <text evidence="3">The sequence shown here is derived from an EMBL/GenBank/DDBJ whole genome shotgun (WGS) entry which is preliminary data.</text>
</comment>
<sequence length="371" mass="37360">MALALLIPILAGGAAAQMTLPLINYDEVVNALNSNDPGYQICTAAASFLSGCVAEVGGSEALSTANPLSLAACACCIGTTDVAPVYSTCADYLGSEAPQLGSQISAYDYLYTVCGSSPEICRGAIGTNPTNSQPPTSSPTPSQSSRIQSPSPSRSTASPASSPSSIPQETETSGAFTAEGSTAAPTGASATGGASGTSPGTRTGTATSLVTTLASACVQMVDIFQECTRATPGFTDMPFGEQAYCYWYVRVYSCRTALDGQVTWTDEIETYASTCRNWGATAGPGEPVTAYDVAKTFATFCHHFSDVCSVSTSALSDNTATNDDAGPTTTAGGQATVTVTQGPASTTNAAATARVGLAAGVLAVAGFALMV</sequence>
<evidence type="ECO:0000313" key="4">
    <source>
        <dbReference type="Proteomes" id="UP001273209"/>
    </source>
</evidence>
<accession>A0AAE1IDR2</accession>
<dbReference type="AlphaFoldDB" id="A0AAE1IDR2"/>
<keyword evidence="2" id="KW-0732">Signal</keyword>
<feature type="region of interest" description="Disordered" evidence="1">
    <location>
        <begin position="124"/>
        <end position="205"/>
    </location>
</feature>
<gene>
    <name evidence="3" type="ORF">Triagg1_5143</name>
</gene>